<gene>
    <name evidence="1" type="ORF">EHV15_12355</name>
</gene>
<name>A0A3P3U4X6_9BACL</name>
<comment type="caution">
    <text evidence="1">The sequence shown here is derived from an EMBL/GenBank/DDBJ whole genome shotgun (WGS) entry which is preliminary data.</text>
</comment>
<organism evidence="1 2">
    <name type="scientific">Paenibacillus oralis</name>
    <dbReference type="NCBI Taxonomy" id="2490856"/>
    <lineage>
        <taxon>Bacteria</taxon>
        <taxon>Bacillati</taxon>
        <taxon>Bacillota</taxon>
        <taxon>Bacilli</taxon>
        <taxon>Bacillales</taxon>
        <taxon>Paenibacillaceae</taxon>
        <taxon>Paenibacillus</taxon>
    </lineage>
</organism>
<reference evidence="1 2" key="1">
    <citation type="submission" date="2018-11" db="EMBL/GenBank/DDBJ databases">
        <title>Genome sequencing of Paenibacillus sp. KCOM 3021 (= ChDC PVNT-B20).</title>
        <authorList>
            <person name="Kook J.-K."/>
            <person name="Park S.-N."/>
            <person name="Lim Y.K."/>
        </authorList>
    </citation>
    <scope>NUCLEOTIDE SEQUENCE [LARGE SCALE GENOMIC DNA]</scope>
    <source>
        <strain evidence="1 2">KCOM 3021</strain>
    </source>
</reference>
<sequence>MRLTCSLATGNASLLALPALGGLQCSSVGIAALFGARTGLQSLTVGAAAYRPLTLNVGAACGAFNAGILTIRP</sequence>
<protein>
    <submittedName>
        <fullName evidence="1">Uncharacterized protein</fullName>
    </submittedName>
</protein>
<dbReference type="EMBL" id="RRCN01000001">
    <property type="protein sequence ID" value="RRJ63633.1"/>
    <property type="molecule type" value="Genomic_DNA"/>
</dbReference>
<proteinExistence type="predicted"/>
<accession>A0A3P3U4X6</accession>
<evidence type="ECO:0000313" key="1">
    <source>
        <dbReference type="EMBL" id="RRJ63633.1"/>
    </source>
</evidence>
<dbReference type="RefSeq" id="WP_128631467.1">
    <property type="nucleotide sequence ID" value="NZ_RRCN01000001.1"/>
</dbReference>
<dbReference type="AlphaFoldDB" id="A0A3P3U4X6"/>
<keyword evidence="2" id="KW-1185">Reference proteome</keyword>
<dbReference type="Proteomes" id="UP000267017">
    <property type="component" value="Unassembled WGS sequence"/>
</dbReference>
<evidence type="ECO:0000313" key="2">
    <source>
        <dbReference type="Proteomes" id="UP000267017"/>
    </source>
</evidence>